<dbReference type="Proteomes" id="UP000030693">
    <property type="component" value="Unassembled WGS sequence"/>
</dbReference>
<reference evidence="3" key="1">
    <citation type="submission" date="2013-04" db="EMBL/GenBank/DDBJ databases">
        <title>The Genome Sequence of Fonticula alba ATCC 38817.</title>
        <authorList>
            <consortium name="The Broad Institute Genomics Platform"/>
            <person name="Russ C."/>
            <person name="Cuomo C."/>
            <person name="Burger G."/>
            <person name="Gray M.W."/>
            <person name="Holland P.W.H."/>
            <person name="King N."/>
            <person name="Lang F.B.F."/>
            <person name="Roger A.J."/>
            <person name="Ruiz-Trillo I."/>
            <person name="Brown M."/>
            <person name="Walker B."/>
            <person name="Young S."/>
            <person name="Zeng Q."/>
            <person name="Gargeya S."/>
            <person name="Fitzgerald M."/>
            <person name="Haas B."/>
            <person name="Abouelleil A."/>
            <person name="Allen A.W."/>
            <person name="Alvarado L."/>
            <person name="Arachchi H.M."/>
            <person name="Berlin A.M."/>
            <person name="Chapman S.B."/>
            <person name="Gainer-Dewar J."/>
            <person name="Goldberg J."/>
            <person name="Griggs A."/>
            <person name="Gujja S."/>
            <person name="Hansen M."/>
            <person name="Howarth C."/>
            <person name="Imamovic A."/>
            <person name="Ireland A."/>
            <person name="Larimer J."/>
            <person name="McCowan C."/>
            <person name="Murphy C."/>
            <person name="Pearson M."/>
            <person name="Poon T.W."/>
            <person name="Priest M."/>
            <person name="Roberts A."/>
            <person name="Saif S."/>
            <person name="Shea T."/>
            <person name="Sisk P."/>
            <person name="Sykes S."/>
            <person name="Wortman J."/>
            <person name="Nusbaum C."/>
            <person name="Birren B."/>
        </authorList>
    </citation>
    <scope>NUCLEOTIDE SEQUENCE [LARGE SCALE GENOMIC DNA]</scope>
    <source>
        <strain evidence="3">ATCC 38817</strain>
    </source>
</reference>
<evidence type="ECO:0000256" key="1">
    <source>
        <dbReference type="SAM" id="MobiDB-lite"/>
    </source>
</evidence>
<gene>
    <name evidence="3" type="ORF">H696_04366</name>
</gene>
<feature type="chain" id="PRO_5001566122" evidence="2">
    <location>
        <begin position="17"/>
        <end position="203"/>
    </location>
</feature>
<dbReference type="AlphaFoldDB" id="A0A058Z611"/>
<sequence>MRLFPPLSLLLVSASAAPTRPPRILPLAPFPSAPDVLPVPSAAVVFVLRGMSSRHMGFLLRVSLQRPGPGRGACLPWFALPTGANCAGCSSAGALARQCALASSSSPCELTPPMGIPFKTTAPAAGGQARPRSGSLGSRVPPPGRKDQGETASPPSPRQGGPPGTREPAGSTDAPPSNVSPVAGSSPPRGAPHCPVSPSRQRR</sequence>
<proteinExistence type="predicted"/>
<keyword evidence="2" id="KW-0732">Signal</keyword>
<feature type="region of interest" description="Disordered" evidence="1">
    <location>
        <begin position="119"/>
        <end position="203"/>
    </location>
</feature>
<name>A0A058Z611_FONAL</name>
<dbReference type="GeneID" id="20529091"/>
<feature type="signal peptide" evidence="2">
    <location>
        <begin position="1"/>
        <end position="16"/>
    </location>
</feature>
<dbReference type="RefSeq" id="XP_009496518.1">
    <property type="nucleotide sequence ID" value="XM_009498243.1"/>
</dbReference>
<evidence type="ECO:0000313" key="3">
    <source>
        <dbReference type="EMBL" id="KCV68947.1"/>
    </source>
</evidence>
<evidence type="ECO:0000256" key="2">
    <source>
        <dbReference type="SAM" id="SignalP"/>
    </source>
</evidence>
<accession>A0A058Z611</accession>
<keyword evidence="4" id="KW-1185">Reference proteome</keyword>
<protein>
    <submittedName>
        <fullName evidence="3">Uncharacterized protein</fullName>
    </submittedName>
</protein>
<evidence type="ECO:0000313" key="4">
    <source>
        <dbReference type="Proteomes" id="UP000030693"/>
    </source>
</evidence>
<organism evidence="3">
    <name type="scientific">Fonticula alba</name>
    <name type="common">Slime mold</name>
    <dbReference type="NCBI Taxonomy" id="691883"/>
    <lineage>
        <taxon>Eukaryota</taxon>
        <taxon>Rotosphaerida</taxon>
        <taxon>Fonticulaceae</taxon>
        <taxon>Fonticula</taxon>
    </lineage>
</organism>
<dbReference type="EMBL" id="KB932207">
    <property type="protein sequence ID" value="KCV68947.1"/>
    <property type="molecule type" value="Genomic_DNA"/>
</dbReference>